<reference evidence="2" key="1">
    <citation type="journal article" date="2022" name="Mol. Ecol. Resour.">
        <title>The genomes of chicory, endive, great burdock and yacon provide insights into Asteraceae palaeo-polyploidization history and plant inulin production.</title>
        <authorList>
            <person name="Fan W."/>
            <person name="Wang S."/>
            <person name="Wang H."/>
            <person name="Wang A."/>
            <person name="Jiang F."/>
            <person name="Liu H."/>
            <person name="Zhao H."/>
            <person name="Xu D."/>
            <person name="Zhang Y."/>
        </authorList>
    </citation>
    <scope>NUCLEOTIDE SEQUENCE [LARGE SCALE GENOMIC DNA]</scope>
    <source>
        <strain evidence="2">cv. Yunnan</strain>
    </source>
</reference>
<dbReference type="EMBL" id="CM042044">
    <property type="protein sequence ID" value="KAI3686777.1"/>
    <property type="molecule type" value="Genomic_DNA"/>
</dbReference>
<dbReference type="Proteomes" id="UP001056120">
    <property type="component" value="Linkage Group LG27"/>
</dbReference>
<name>A0ACB8YMP2_9ASTR</name>
<protein>
    <submittedName>
        <fullName evidence="1">Uncharacterized protein</fullName>
    </submittedName>
</protein>
<accession>A0ACB8YMP2</accession>
<evidence type="ECO:0000313" key="1">
    <source>
        <dbReference type="EMBL" id="KAI3686777.1"/>
    </source>
</evidence>
<keyword evidence="2" id="KW-1185">Reference proteome</keyword>
<proteinExistence type="predicted"/>
<organism evidence="1 2">
    <name type="scientific">Smallanthus sonchifolius</name>
    <dbReference type="NCBI Taxonomy" id="185202"/>
    <lineage>
        <taxon>Eukaryota</taxon>
        <taxon>Viridiplantae</taxon>
        <taxon>Streptophyta</taxon>
        <taxon>Embryophyta</taxon>
        <taxon>Tracheophyta</taxon>
        <taxon>Spermatophyta</taxon>
        <taxon>Magnoliopsida</taxon>
        <taxon>eudicotyledons</taxon>
        <taxon>Gunneridae</taxon>
        <taxon>Pentapetalae</taxon>
        <taxon>asterids</taxon>
        <taxon>campanulids</taxon>
        <taxon>Asterales</taxon>
        <taxon>Asteraceae</taxon>
        <taxon>Asteroideae</taxon>
        <taxon>Heliantheae alliance</taxon>
        <taxon>Millerieae</taxon>
        <taxon>Smallanthus</taxon>
    </lineage>
</organism>
<comment type="caution">
    <text evidence="1">The sequence shown here is derived from an EMBL/GenBank/DDBJ whole genome shotgun (WGS) entry which is preliminary data.</text>
</comment>
<evidence type="ECO:0000313" key="2">
    <source>
        <dbReference type="Proteomes" id="UP001056120"/>
    </source>
</evidence>
<gene>
    <name evidence="1" type="ORF">L1987_80464</name>
</gene>
<reference evidence="1 2" key="2">
    <citation type="journal article" date="2022" name="Mol. Ecol. Resour.">
        <title>The genomes of chicory, endive, great burdock and yacon provide insights into Asteraceae paleo-polyploidization history and plant inulin production.</title>
        <authorList>
            <person name="Fan W."/>
            <person name="Wang S."/>
            <person name="Wang H."/>
            <person name="Wang A."/>
            <person name="Jiang F."/>
            <person name="Liu H."/>
            <person name="Zhao H."/>
            <person name="Xu D."/>
            <person name="Zhang Y."/>
        </authorList>
    </citation>
    <scope>NUCLEOTIDE SEQUENCE [LARGE SCALE GENOMIC DNA]</scope>
    <source>
        <strain evidence="2">cv. Yunnan</strain>
        <tissue evidence="1">Leaves</tissue>
    </source>
</reference>
<sequence>MGWLHIGSNGNIPILNNFWILLSVDHGQRPDRNLIHIPTPAVSVSDKISLPLPKSPRSVCNAAHGREWRLRSKEL</sequence>